<accession>A0A9W2Z724</accession>
<dbReference type="RefSeq" id="XP_055870875.1">
    <property type="nucleotide sequence ID" value="XM_056014900.1"/>
</dbReference>
<dbReference type="PANTHER" id="PTHR10704">
    <property type="entry name" value="CARBOHYDRATE SULFOTRANSFERASE"/>
    <property type="match status" value="1"/>
</dbReference>
<dbReference type="InterPro" id="IPR051135">
    <property type="entry name" value="Gal/GlcNAc/GalNAc_ST"/>
</dbReference>
<dbReference type="Gene3D" id="3.40.50.300">
    <property type="entry name" value="P-loop containing nucleotide triphosphate hydrolases"/>
    <property type="match status" value="1"/>
</dbReference>
<dbReference type="InterPro" id="IPR027417">
    <property type="entry name" value="P-loop_NTPase"/>
</dbReference>
<feature type="transmembrane region" description="Helical" evidence="1">
    <location>
        <begin position="12"/>
        <end position="31"/>
    </location>
</feature>
<dbReference type="OMA" id="CISEMIP"/>
<dbReference type="SUPFAM" id="SSF52540">
    <property type="entry name" value="P-loop containing nucleoside triphosphate hydrolases"/>
    <property type="match status" value="1"/>
</dbReference>
<organism evidence="2 3">
    <name type="scientific">Biomphalaria glabrata</name>
    <name type="common">Bloodfluke planorb</name>
    <name type="synonym">Freshwater snail</name>
    <dbReference type="NCBI Taxonomy" id="6526"/>
    <lineage>
        <taxon>Eukaryota</taxon>
        <taxon>Metazoa</taxon>
        <taxon>Spiralia</taxon>
        <taxon>Lophotrochozoa</taxon>
        <taxon>Mollusca</taxon>
        <taxon>Gastropoda</taxon>
        <taxon>Heterobranchia</taxon>
        <taxon>Euthyneura</taxon>
        <taxon>Panpulmonata</taxon>
        <taxon>Hygrophila</taxon>
        <taxon>Lymnaeoidea</taxon>
        <taxon>Planorbidae</taxon>
        <taxon>Biomphalaria</taxon>
    </lineage>
</organism>
<dbReference type="AlphaFoldDB" id="A0A9W2Z724"/>
<dbReference type="GO" id="GO:0006044">
    <property type="term" value="P:N-acetylglucosamine metabolic process"/>
    <property type="evidence" value="ECO:0007669"/>
    <property type="project" value="TreeGrafter"/>
</dbReference>
<evidence type="ECO:0000313" key="3">
    <source>
        <dbReference type="RefSeq" id="XP_055870875.1"/>
    </source>
</evidence>
<dbReference type="GO" id="GO:0006790">
    <property type="term" value="P:sulfur compound metabolic process"/>
    <property type="evidence" value="ECO:0007669"/>
    <property type="project" value="TreeGrafter"/>
</dbReference>
<dbReference type="Pfam" id="PF13469">
    <property type="entry name" value="Sulfotransfer_3"/>
    <property type="match status" value="1"/>
</dbReference>
<protein>
    <submittedName>
        <fullName evidence="3">Carbohydrate sulfotransferase 3-like isoform X1</fullName>
    </submittedName>
</protein>
<evidence type="ECO:0000256" key="1">
    <source>
        <dbReference type="SAM" id="Phobius"/>
    </source>
</evidence>
<gene>
    <name evidence="3" type="primary">LOC106063642</name>
</gene>
<dbReference type="PANTHER" id="PTHR10704:SF44">
    <property type="entry name" value="LD35051P-RELATED"/>
    <property type="match status" value="1"/>
</dbReference>
<keyword evidence="2" id="KW-1185">Reference proteome</keyword>
<dbReference type="Proteomes" id="UP001165740">
    <property type="component" value="Chromosome 17"/>
</dbReference>
<dbReference type="GeneID" id="106063642"/>
<reference evidence="3" key="1">
    <citation type="submission" date="2025-08" db="UniProtKB">
        <authorList>
            <consortium name="RefSeq"/>
        </authorList>
    </citation>
    <scope>IDENTIFICATION</scope>
</reference>
<dbReference type="OrthoDB" id="6410525at2759"/>
<sequence length="411" mass="47969">MKRILSTKYLLKYRLTIYFGVISILATAIFFTEFRRCIKDVSKSSSGLGPVLTSRGQLTDVLPERTCEPHMTRQVILLTYGRSGSSLTTDIIQHEKQVYTYFEPLHNLAKSYVGKQEKYMKTYKKYLPLTSLPDYLAQAENIVRKLMTCDYHQLPPVASKNPHMRFYDSAPMFHCMRRSTTPQGEAKCLQQGQKTCLKKLIHFLKIIRLTVRLLTSCDNRRWAGKPLVKTESVGHLMSNYPCLQVIYLVRDPRGTFMSKKRAFVNISVDTKFEGKKFCQRVDKDIDHALKLLKAHPGRVCIVRYEDIAERPEEMSRKLYTFLHLNFTDDTLRFVFNKTQSGVNNSDIFSTFRANSAEVSYAWRSRMKYQDAALFDEICREVYYKLGYLPVNTLLHLRDRRKPLKFTKNHLL</sequence>
<proteinExistence type="predicted"/>
<dbReference type="GO" id="GO:0001517">
    <property type="term" value="F:N-acetylglucosamine 6-O-sulfotransferase activity"/>
    <property type="evidence" value="ECO:0007669"/>
    <property type="project" value="TreeGrafter"/>
</dbReference>
<keyword evidence="1" id="KW-1133">Transmembrane helix</keyword>
<keyword evidence="1" id="KW-0472">Membrane</keyword>
<keyword evidence="1" id="KW-0812">Transmembrane</keyword>
<evidence type="ECO:0000313" key="2">
    <source>
        <dbReference type="Proteomes" id="UP001165740"/>
    </source>
</evidence>
<name>A0A9W2Z724_BIOGL</name>